<dbReference type="CDD" id="cd00200">
    <property type="entry name" value="WD40"/>
    <property type="match status" value="1"/>
</dbReference>
<comment type="subcellular location">
    <subcellularLocation>
        <location evidence="1">Nucleus</location>
    </subcellularLocation>
</comment>
<dbReference type="InterPro" id="IPR045183">
    <property type="entry name" value="Ebi-like"/>
</dbReference>
<evidence type="ECO:0000256" key="1">
    <source>
        <dbReference type="ARBA" id="ARBA00004123"/>
    </source>
</evidence>
<evidence type="ECO:0000313" key="7">
    <source>
        <dbReference type="Proteomes" id="UP000297777"/>
    </source>
</evidence>
<accession>A0A4Z1E4C7</accession>
<keyword evidence="7" id="KW-1185">Reference proteome</keyword>
<sequence>MSPATLNYKYLLNISFKPVKGSEISKFLYDAKRFILSYYSITDSSPLQLYSSALIFAPKESIIRNTFHDYIPDWILQEPNTDLEWNAVIQTLEGHGNWIHSIAFSADLKLLASASRDHTIKIWDATTGILQQTLEGHSDSVRSIAFSADSKLLASASRDHTIKIWDTATNTLQQTLKGHSDWVNSVAFSADSKLLASTSHDHTIKIWDAAIGNLQQTLEGHSGSVRSVAFSADSKLLASASRDHTIKIWDIVPGTLQQTFKRYSKWVNSIAFSTNSKLLASASDDHAIKIWDTATGTLQHTLDDHIGARNLSFDITNSILITDIGCFRLNINSNIPLPSSSRAIDSRSHRQGLSIDESWVIWNDQNLLWLPPDFRPEIFTISHTGSKLAIGCPSGRVFIIGIDDPYNNNL</sequence>
<evidence type="ECO:0000256" key="4">
    <source>
        <dbReference type="ARBA" id="ARBA00023242"/>
    </source>
</evidence>
<keyword evidence="4" id="KW-0539">Nucleus</keyword>
<evidence type="ECO:0000256" key="5">
    <source>
        <dbReference type="PROSITE-ProRule" id="PRU00221"/>
    </source>
</evidence>
<dbReference type="PANTHER" id="PTHR22846">
    <property type="entry name" value="WD40 REPEAT PROTEIN"/>
    <property type="match status" value="1"/>
</dbReference>
<feature type="repeat" description="WD" evidence="5">
    <location>
        <begin position="134"/>
        <end position="175"/>
    </location>
</feature>
<dbReference type="PROSITE" id="PS50294">
    <property type="entry name" value="WD_REPEATS_REGION"/>
    <property type="match status" value="5"/>
</dbReference>
<evidence type="ECO:0000256" key="3">
    <source>
        <dbReference type="ARBA" id="ARBA00022737"/>
    </source>
</evidence>
<dbReference type="EMBL" id="PQXH01000430">
    <property type="protein sequence ID" value="TGO06864.1"/>
    <property type="molecule type" value="Genomic_DNA"/>
</dbReference>
<dbReference type="AlphaFoldDB" id="A0A4Z1E4C7"/>
<dbReference type="GO" id="GO:0003714">
    <property type="term" value="F:transcription corepressor activity"/>
    <property type="evidence" value="ECO:0007669"/>
    <property type="project" value="InterPro"/>
</dbReference>
<dbReference type="PANTHER" id="PTHR22846:SF2">
    <property type="entry name" value="F-BOX-LIKE_WD REPEAT-CONTAINING PROTEIN EBI"/>
    <property type="match status" value="1"/>
</dbReference>
<gene>
    <name evidence="6" type="ORF">BTUL_0433g00010</name>
</gene>
<dbReference type="InterPro" id="IPR001680">
    <property type="entry name" value="WD40_rpt"/>
</dbReference>
<feature type="repeat" description="WD" evidence="5">
    <location>
        <begin position="176"/>
        <end position="217"/>
    </location>
</feature>
<dbReference type="SMART" id="SM00320">
    <property type="entry name" value="WD40"/>
    <property type="match status" value="5"/>
</dbReference>
<dbReference type="PROSITE" id="PS00678">
    <property type="entry name" value="WD_REPEATS_1"/>
    <property type="match status" value="3"/>
</dbReference>
<reference evidence="6 7" key="1">
    <citation type="submission" date="2017-12" db="EMBL/GenBank/DDBJ databases">
        <title>Comparative genomics of Botrytis spp.</title>
        <authorList>
            <person name="Valero-Jimenez C.A."/>
            <person name="Tapia P."/>
            <person name="Veloso J."/>
            <person name="Silva-Moreno E."/>
            <person name="Staats M."/>
            <person name="Valdes J.H."/>
            <person name="Van Kan J.A.L."/>
        </authorList>
    </citation>
    <scope>NUCLEOTIDE SEQUENCE [LARGE SCALE GENOMIC DNA]</scope>
    <source>
        <strain evidence="6 7">Bt9001</strain>
    </source>
</reference>
<evidence type="ECO:0000313" key="6">
    <source>
        <dbReference type="EMBL" id="TGO06864.1"/>
    </source>
</evidence>
<dbReference type="GO" id="GO:0006357">
    <property type="term" value="P:regulation of transcription by RNA polymerase II"/>
    <property type="evidence" value="ECO:0007669"/>
    <property type="project" value="TreeGrafter"/>
</dbReference>
<dbReference type="GO" id="GO:0034967">
    <property type="term" value="C:Set3 complex"/>
    <property type="evidence" value="ECO:0007669"/>
    <property type="project" value="TreeGrafter"/>
</dbReference>
<dbReference type="Pfam" id="PF00400">
    <property type="entry name" value="WD40"/>
    <property type="match status" value="5"/>
</dbReference>
<organism evidence="6 7">
    <name type="scientific">Botrytis tulipae</name>
    <dbReference type="NCBI Taxonomy" id="87230"/>
    <lineage>
        <taxon>Eukaryota</taxon>
        <taxon>Fungi</taxon>
        <taxon>Dikarya</taxon>
        <taxon>Ascomycota</taxon>
        <taxon>Pezizomycotina</taxon>
        <taxon>Leotiomycetes</taxon>
        <taxon>Helotiales</taxon>
        <taxon>Sclerotiniaceae</taxon>
        <taxon>Botrytis</taxon>
    </lineage>
</organism>
<keyword evidence="3" id="KW-0677">Repeat</keyword>
<protein>
    <submittedName>
        <fullName evidence="6">Uncharacterized protein</fullName>
    </submittedName>
</protein>
<keyword evidence="2 5" id="KW-0853">WD repeat</keyword>
<dbReference type="InterPro" id="IPR019775">
    <property type="entry name" value="WD40_repeat_CS"/>
</dbReference>
<feature type="repeat" description="WD" evidence="5">
    <location>
        <begin position="260"/>
        <end position="301"/>
    </location>
</feature>
<feature type="repeat" description="WD" evidence="5">
    <location>
        <begin position="218"/>
        <end position="259"/>
    </location>
</feature>
<evidence type="ECO:0000256" key="2">
    <source>
        <dbReference type="ARBA" id="ARBA00022574"/>
    </source>
</evidence>
<dbReference type="InterPro" id="IPR015943">
    <property type="entry name" value="WD40/YVTN_repeat-like_dom_sf"/>
</dbReference>
<dbReference type="Proteomes" id="UP000297777">
    <property type="component" value="Unassembled WGS sequence"/>
</dbReference>
<dbReference type="Gene3D" id="2.130.10.10">
    <property type="entry name" value="YVTN repeat-like/Quinoprotein amine dehydrogenase"/>
    <property type="match status" value="2"/>
</dbReference>
<dbReference type="PROSITE" id="PS50082">
    <property type="entry name" value="WD_REPEATS_2"/>
    <property type="match status" value="5"/>
</dbReference>
<proteinExistence type="predicted"/>
<dbReference type="InterPro" id="IPR020472">
    <property type="entry name" value="WD40_PAC1"/>
</dbReference>
<dbReference type="SUPFAM" id="SSF50978">
    <property type="entry name" value="WD40 repeat-like"/>
    <property type="match status" value="1"/>
</dbReference>
<name>A0A4Z1E4C7_9HELO</name>
<comment type="caution">
    <text evidence="6">The sequence shown here is derived from an EMBL/GenBank/DDBJ whole genome shotgun (WGS) entry which is preliminary data.</text>
</comment>
<dbReference type="PRINTS" id="PR00320">
    <property type="entry name" value="GPROTEINBRPT"/>
</dbReference>
<dbReference type="InterPro" id="IPR036322">
    <property type="entry name" value="WD40_repeat_dom_sf"/>
</dbReference>
<feature type="repeat" description="WD" evidence="5">
    <location>
        <begin position="92"/>
        <end position="133"/>
    </location>
</feature>
<dbReference type="OrthoDB" id="674604at2759"/>